<evidence type="ECO:0000313" key="7">
    <source>
        <dbReference type="EMBL" id="RZB82531.1"/>
    </source>
</evidence>
<dbReference type="PROSITE" id="PS50103">
    <property type="entry name" value="ZF_C3H1"/>
    <property type="match status" value="1"/>
</dbReference>
<evidence type="ECO:0000259" key="6">
    <source>
        <dbReference type="PROSITE" id="PS50103"/>
    </source>
</evidence>
<reference evidence="7 8" key="1">
    <citation type="submission" date="2018-09" db="EMBL/GenBank/DDBJ databases">
        <title>A high-quality reference genome of wild soybean provides a powerful tool to mine soybean genomes.</title>
        <authorList>
            <person name="Xie M."/>
            <person name="Chung C.Y.L."/>
            <person name="Li M.-W."/>
            <person name="Wong F.-L."/>
            <person name="Chan T.-F."/>
            <person name="Lam H.-M."/>
        </authorList>
    </citation>
    <scope>NUCLEOTIDE SEQUENCE [LARGE SCALE GENOMIC DNA]</scope>
    <source>
        <strain evidence="8">cv. W05</strain>
        <tissue evidence="7">Hypocotyl of etiolated seedlings</tissue>
    </source>
</reference>
<dbReference type="GO" id="GO:0008270">
    <property type="term" value="F:zinc ion binding"/>
    <property type="evidence" value="ECO:0007669"/>
    <property type="project" value="UniProtKB-KW"/>
</dbReference>
<keyword evidence="3 4" id="KW-0862">Zinc</keyword>
<feature type="compositionally biased region" description="Basic and acidic residues" evidence="5">
    <location>
        <begin position="229"/>
        <end position="247"/>
    </location>
</feature>
<dbReference type="EMBL" id="QZWG01000011">
    <property type="protein sequence ID" value="RZB82531.1"/>
    <property type="molecule type" value="Genomic_DNA"/>
</dbReference>
<protein>
    <submittedName>
        <fullName evidence="7">Protein FRIGIDA-ESSENTIAL 1 isoform A</fullName>
    </submittedName>
</protein>
<name>A0A445I900_GLYSO</name>
<accession>A0A445I900</accession>
<sequence length="918" mass="104528">MSLPDSPVANDDEIDPSLDEEEEEEEEEIEEEEEEEEEVEEEEVEGEEVEEDEVDEEEEEEEEVVEEEVEEEEEEEEEVVEEEVEEEEEEEELEEIEVEEEEEESEQRAEEMEEEEEEEVEVEEEGEEEEVEEEEEGEEEEVEEEEEEEEVEVEEEEEEEEEVEVEEKEEKEDEEQQQQQQETVEEKKEERQQQQEAEEAVKEQQKKQQQEAMEEKEEDKLAVPGSPLDADKDRQDSSQHMEFEGQDKILGPVSSVAENPEVMPPSSMHCLEENDAMLKKSEIPTLEKDELPLKYEFSSHPKSRENLTSVEDYRSQVFDVEVENAGSLLQNETFGGYSEPGCNSKANLCGDNNIDSRARATKSSSDTVQDMVIGPLPRDCLVEDSNGGQNSRIKIMQSEIESRDNVKQMTSRTRSLSPGAEIKDGNKRPRIICDFFAKGWCIRGSSCSFLHIKDTGANIDQEAEADLVTTHQKRQLKVEEGVRENVERSRMNQQETTPSWHPSQEKQKFPLRDNLVPENRFPFSASDNYFSSNLSLTSTRADGMATLRNQHMYKGYTSTLLSHSPNSSLVSQFPASSMPLSQQILAQSGRSLSFSNVDSKKFLNTDKEYLTSKSTFSGSGSGSGREDFSLVNLSRVPSYPAGYKSKICSYDWEPSVPFRPSFFITSMNVSSPGDLYDPLRDSIEIPNIGDGSLKASLLIHGSNIQASSQVRTYGDSAVVGKHMANLNDDKSSVSSHNKFCENEPNKNCLPREKDCLPPETEITSGTYVHYQGKMGMGQHTFEVADNKKKERDLTECDARCHGEGSGRKKKRVDRDKKNHEMDVDFQMDGSMQKESKALKFFRAVLIDHVKELLKPAWHEGRLSKDTHIMIVKKSVDKVVNTLEPHQIPTIDTAKQYVSSSQVKIAKLVNGYVNKYGKS</sequence>
<dbReference type="InterPro" id="IPR036855">
    <property type="entry name" value="Znf_CCCH_sf"/>
</dbReference>
<dbReference type="PANTHER" id="PTHR36886:SF3">
    <property type="entry name" value="PROTEIN FRIGIDA-ESSENTIAL 1"/>
    <property type="match status" value="1"/>
</dbReference>
<evidence type="ECO:0000256" key="3">
    <source>
        <dbReference type="ARBA" id="ARBA00022833"/>
    </source>
</evidence>
<feature type="compositionally biased region" description="Polar residues" evidence="5">
    <location>
        <begin position="491"/>
        <end position="502"/>
    </location>
</feature>
<gene>
    <name evidence="7" type="ORF">D0Y65_031599</name>
</gene>
<dbReference type="InterPro" id="IPR052650">
    <property type="entry name" value="Zinc_finger_CCCH"/>
</dbReference>
<feature type="region of interest" description="Disordered" evidence="5">
    <location>
        <begin position="402"/>
        <end position="423"/>
    </location>
</feature>
<feature type="region of interest" description="Disordered" evidence="5">
    <location>
        <begin position="1"/>
        <end position="268"/>
    </location>
</feature>
<dbReference type="SMART" id="SM00356">
    <property type="entry name" value="ZnF_C3H1"/>
    <property type="match status" value="1"/>
</dbReference>
<dbReference type="PANTHER" id="PTHR36886">
    <property type="entry name" value="PROTEIN FRIGIDA-ESSENTIAL 1"/>
    <property type="match status" value="1"/>
</dbReference>
<proteinExistence type="predicted"/>
<evidence type="ECO:0000256" key="5">
    <source>
        <dbReference type="SAM" id="MobiDB-lite"/>
    </source>
</evidence>
<keyword evidence="1 4" id="KW-0479">Metal-binding</keyword>
<evidence type="ECO:0000256" key="1">
    <source>
        <dbReference type="ARBA" id="ARBA00022723"/>
    </source>
</evidence>
<organism evidence="7 8">
    <name type="scientific">Glycine soja</name>
    <name type="common">Wild soybean</name>
    <dbReference type="NCBI Taxonomy" id="3848"/>
    <lineage>
        <taxon>Eukaryota</taxon>
        <taxon>Viridiplantae</taxon>
        <taxon>Streptophyta</taxon>
        <taxon>Embryophyta</taxon>
        <taxon>Tracheophyta</taxon>
        <taxon>Spermatophyta</taxon>
        <taxon>Magnoliopsida</taxon>
        <taxon>eudicotyledons</taxon>
        <taxon>Gunneridae</taxon>
        <taxon>Pentapetalae</taxon>
        <taxon>rosids</taxon>
        <taxon>fabids</taxon>
        <taxon>Fabales</taxon>
        <taxon>Fabaceae</taxon>
        <taxon>Papilionoideae</taxon>
        <taxon>50 kb inversion clade</taxon>
        <taxon>NPAAA clade</taxon>
        <taxon>indigoferoid/millettioid clade</taxon>
        <taxon>Phaseoleae</taxon>
        <taxon>Glycine</taxon>
        <taxon>Glycine subgen. Soja</taxon>
    </lineage>
</organism>
<evidence type="ECO:0000256" key="2">
    <source>
        <dbReference type="ARBA" id="ARBA00022771"/>
    </source>
</evidence>
<dbReference type="Pfam" id="PF00642">
    <property type="entry name" value="zf-CCCH"/>
    <property type="match status" value="1"/>
</dbReference>
<feature type="compositionally biased region" description="Basic and acidic residues" evidence="5">
    <location>
        <begin position="184"/>
        <end position="209"/>
    </location>
</feature>
<keyword evidence="2 4" id="KW-0863">Zinc-finger</keyword>
<feature type="domain" description="C3H1-type" evidence="6">
    <location>
        <begin position="427"/>
        <end position="454"/>
    </location>
</feature>
<dbReference type="SUPFAM" id="SSF90229">
    <property type="entry name" value="CCCH zinc finger"/>
    <property type="match status" value="1"/>
</dbReference>
<keyword evidence="8" id="KW-1185">Reference proteome</keyword>
<feature type="region of interest" description="Disordered" evidence="5">
    <location>
        <begin position="482"/>
        <end position="508"/>
    </location>
</feature>
<comment type="caution">
    <text evidence="7">The sequence shown here is derived from an EMBL/GenBank/DDBJ whole genome shotgun (WGS) entry which is preliminary data.</text>
</comment>
<dbReference type="Gramene" id="XM_028332896.1">
    <property type="protein sequence ID" value="XP_028188697.1"/>
    <property type="gene ID" value="LOC114375144"/>
</dbReference>
<dbReference type="AlphaFoldDB" id="A0A445I900"/>
<dbReference type="Proteomes" id="UP000289340">
    <property type="component" value="Chromosome 11"/>
</dbReference>
<feature type="zinc finger region" description="C3H1-type" evidence="4">
    <location>
        <begin position="427"/>
        <end position="454"/>
    </location>
</feature>
<evidence type="ECO:0000313" key="8">
    <source>
        <dbReference type="Proteomes" id="UP000289340"/>
    </source>
</evidence>
<feature type="compositionally biased region" description="Polar residues" evidence="5">
    <location>
        <begin position="407"/>
        <end position="416"/>
    </location>
</feature>
<feature type="compositionally biased region" description="Acidic residues" evidence="5">
    <location>
        <begin position="10"/>
        <end position="176"/>
    </location>
</feature>
<dbReference type="InterPro" id="IPR000571">
    <property type="entry name" value="Znf_CCCH"/>
</dbReference>
<evidence type="ECO:0000256" key="4">
    <source>
        <dbReference type="PROSITE-ProRule" id="PRU00723"/>
    </source>
</evidence>